<evidence type="ECO:0000256" key="9">
    <source>
        <dbReference type="SAM" id="MobiDB-lite"/>
    </source>
</evidence>
<evidence type="ECO:0000256" key="7">
    <source>
        <dbReference type="ARBA" id="ARBA00022756"/>
    </source>
</evidence>
<reference evidence="11 12" key="1">
    <citation type="submission" date="2019-03" db="EMBL/GenBank/DDBJ databases">
        <title>Genomic Encyclopedia of Type Strains, Phase IV (KMG-IV): sequencing the most valuable type-strain genomes for metagenomic binning, comparative biology and taxonomic classification.</title>
        <authorList>
            <person name="Goeker M."/>
        </authorList>
    </citation>
    <scope>NUCLEOTIDE SEQUENCE [LARGE SCALE GENOMIC DNA]</scope>
    <source>
        <strain evidence="11 12">DSM 12121</strain>
    </source>
</reference>
<evidence type="ECO:0000259" key="10">
    <source>
        <dbReference type="Pfam" id="PF08241"/>
    </source>
</evidence>
<evidence type="ECO:0000313" key="12">
    <source>
        <dbReference type="Proteomes" id="UP000295129"/>
    </source>
</evidence>
<dbReference type="HAMAP" id="MF_00835">
    <property type="entry name" value="BioC"/>
    <property type="match status" value="1"/>
</dbReference>
<evidence type="ECO:0000256" key="5">
    <source>
        <dbReference type="ARBA" id="ARBA00022679"/>
    </source>
</evidence>
<protein>
    <recommendedName>
        <fullName evidence="3 8">Malonyl-[acyl-carrier protein] O-methyltransferase</fullName>
        <shortName evidence="8">Malonyl-ACP O-methyltransferase</shortName>
        <ecNumber evidence="3 8">2.1.1.197</ecNumber>
    </recommendedName>
    <alternativeName>
        <fullName evidence="8">Biotin synthesis protein BioC</fullName>
    </alternativeName>
</protein>
<dbReference type="InterPro" id="IPR013216">
    <property type="entry name" value="Methyltransf_11"/>
</dbReference>
<comment type="function">
    <text evidence="8">Converts the free carboxyl group of a malonyl-thioester to its methyl ester by transfer of a methyl group from S-adenosyl-L-methionine (SAM). It allows to synthesize pimeloyl-ACP via the fatty acid synthetic pathway.</text>
</comment>
<evidence type="ECO:0000256" key="8">
    <source>
        <dbReference type="HAMAP-Rule" id="MF_00835"/>
    </source>
</evidence>
<evidence type="ECO:0000256" key="4">
    <source>
        <dbReference type="ARBA" id="ARBA00022603"/>
    </source>
</evidence>
<gene>
    <name evidence="8" type="primary">bioC</name>
    <name evidence="11" type="ORF">C7389_11980</name>
</gene>
<evidence type="ECO:0000313" key="11">
    <source>
        <dbReference type="EMBL" id="TDN47570.1"/>
    </source>
</evidence>
<organism evidence="11 12">
    <name type="scientific">Azoarcus indigens</name>
    <dbReference type="NCBI Taxonomy" id="29545"/>
    <lineage>
        <taxon>Bacteria</taxon>
        <taxon>Pseudomonadati</taxon>
        <taxon>Pseudomonadota</taxon>
        <taxon>Betaproteobacteria</taxon>
        <taxon>Rhodocyclales</taxon>
        <taxon>Zoogloeaceae</taxon>
        <taxon>Azoarcus</taxon>
    </lineage>
</organism>
<proteinExistence type="inferred from homology"/>
<dbReference type="InterPro" id="IPR050602">
    <property type="entry name" value="Malonyl-ACP_OMT"/>
</dbReference>
<comment type="catalytic activity">
    <reaction evidence="1 8">
        <text>malonyl-[ACP] + S-adenosyl-L-methionine = malonyl-[ACP] methyl ester + S-adenosyl-L-homocysteine</text>
        <dbReference type="Rhea" id="RHEA:17105"/>
        <dbReference type="Rhea" id="RHEA-COMP:9623"/>
        <dbReference type="Rhea" id="RHEA-COMP:9954"/>
        <dbReference type="ChEBI" id="CHEBI:57856"/>
        <dbReference type="ChEBI" id="CHEBI:59789"/>
        <dbReference type="ChEBI" id="CHEBI:78449"/>
        <dbReference type="ChEBI" id="CHEBI:78845"/>
        <dbReference type="EC" id="2.1.1.197"/>
    </reaction>
</comment>
<dbReference type="PANTHER" id="PTHR13090">
    <property type="entry name" value="ARGININE-HYDROXYLASE NDUFAF5, MITOCHONDRIAL"/>
    <property type="match status" value="1"/>
</dbReference>
<keyword evidence="12" id="KW-1185">Reference proteome</keyword>
<feature type="domain" description="Methyltransferase type 11" evidence="10">
    <location>
        <begin position="53"/>
        <end position="160"/>
    </location>
</feature>
<dbReference type="EMBL" id="SNVV01000019">
    <property type="protein sequence ID" value="TDN47570.1"/>
    <property type="molecule type" value="Genomic_DNA"/>
</dbReference>
<dbReference type="AlphaFoldDB" id="A0A4R6DRA1"/>
<dbReference type="UniPathway" id="UPA00078"/>
<dbReference type="SUPFAM" id="SSF53335">
    <property type="entry name" value="S-adenosyl-L-methionine-dependent methyltransferases"/>
    <property type="match status" value="1"/>
</dbReference>
<keyword evidence="7 8" id="KW-0093">Biotin biosynthesis</keyword>
<comment type="similarity">
    <text evidence="8">Belongs to the methyltransferase superfamily.</text>
</comment>
<dbReference type="GO" id="GO:0009102">
    <property type="term" value="P:biotin biosynthetic process"/>
    <property type="evidence" value="ECO:0007669"/>
    <property type="project" value="UniProtKB-UniRule"/>
</dbReference>
<dbReference type="Proteomes" id="UP000295129">
    <property type="component" value="Unassembled WGS sequence"/>
</dbReference>
<dbReference type="InterPro" id="IPR029063">
    <property type="entry name" value="SAM-dependent_MTases_sf"/>
</dbReference>
<dbReference type="RefSeq" id="WP_133594142.1">
    <property type="nucleotide sequence ID" value="NZ_SNVV01000019.1"/>
</dbReference>
<evidence type="ECO:0000256" key="6">
    <source>
        <dbReference type="ARBA" id="ARBA00022691"/>
    </source>
</evidence>
<dbReference type="GO" id="GO:0102130">
    <property type="term" value="F:malonyl-CoA methyltransferase activity"/>
    <property type="evidence" value="ECO:0007669"/>
    <property type="project" value="UniProtKB-EC"/>
</dbReference>
<keyword evidence="5 8" id="KW-0808">Transferase</keyword>
<keyword evidence="4 8" id="KW-0489">Methyltransferase</keyword>
<dbReference type="Gene3D" id="3.40.50.150">
    <property type="entry name" value="Vaccinia Virus protein VP39"/>
    <property type="match status" value="1"/>
</dbReference>
<dbReference type="GO" id="GO:0010340">
    <property type="term" value="F:carboxyl-O-methyltransferase activity"/>
    <property type="evidence" value="ECO:0007669"/>
    <property type="project" value="UniProtKB-UniRule"/>
</dbReference>
<dbReference type="PANTHER" id="PTHR13090:SF1">
    <property type="entry name" value="ARGININE-HYDROXYLASE NDUFAF5, MITOCHONDRIAL"/>
    <property type="match status" value="1"/>
</dbReference>
<dbReference type="GO" id="GO:0032259">
    <property type="term" value="P:methylation"/>
    <property type="evidence" value="ECO:0007669"/>
    <property type="project" value="UniProtKB-KW"/>
</dbReference>
<evidence type="ECO:0000256" key="1">
    <source>
        <dbReference type="ARBA" id="ARBA00000852"/>
    </source>
</evidence>
<dbReference type="OrthoDB" id="9760689at2"/>
<name>A0A4R6DRA1_9RHOO</name>
<dbReference type="CDD" id="cd02440">
    <property type="entry name" value="AdoMet_MTases"/>
    <property type="match status" value="1"/>
</dbReference>
<evidence type="ECO:0000256" key="3">
    <source>
        <dbReference type="ARBA" id="ARBA00012327"/>
    </source>
</evidence>
<accession>A0A4R6DRA1</accession>
<dbReference type="Pfam" id="PF08241">
    <property type="entry name" value="Methyltransf_11"/>
    <property type="match status" value="1"/>
</dbReference>
<feature type="region of interest" description="Disordered" evidence="9">
    <location>
        <begin position="229"/>
        <end position="249"/>
    </location>
</feature>
<comment type="pathway">
    <text evidence="2 8">Cofactor biosynthesis; biotin biosynthesis.</text>
</comment>
<comment type="caution">
    <text evidence="11">The sequence shown here is derived from an EMBL/GenBank/DDBJ whole genome shotgun (WGS) entry which is preliminary data.</text>
</comment>
<dbReference type="EC" id="2.1.1.197" evidence="3 8"/>
<evidence type="ECO:0000256" key="2">
    <source>
        <dbReference type="ARBA" id="ARBA00004746"/>
    </source>
</evidence>
<keyword evidence="6 8" id="KW-0949">S-adenosyl-L-methionine</keyword>
<sequence length="297" mass="32503">MTAADFQLDRSLLRRRYGRAAATSDGADALGREIARRMDERLDYIRITPKRILDLGCGTGQDLLRLAERYPEAAAFGADFALPMLARANARVTPQAGLLKRLMGARPVPPLLAADALALPLARSSISLAWSNLMLTALDDPLPALQEIHRVLEVDGLLMFSTLGPDTLKELGDALPKHAGERIHRFIDMHDLGDALVKAGFADPVMDMEMVTLTYAELDGLLDDLRATGNANASRGRPRGLSGRGGWDQARAAYEKQRRDGRLPATFEVIQGHAWKAAPKTTGDGRSIIHFQPRPQR</sequence>
<dbReference type="GO" id="GO:0008757">
    <property type="term" value="F:S-adenosylmethionine-dependent methyltransferase activity"/>
    <property type="evidence" value="ECO:0007669"/>
    <property type="project" value="InterPro"/>
</dbReference>
<dbReference type="InterPro" id="IPR011814">
    <property type="entry name" value="BioC"/>
</dbReference>